<evidence type="ECO:0000313" key="3">
    <source>
        <dbReference type="Proteomes" id="UP000037122"/>
    </source>
</evidence>
<comment type="caution">
    <text evidence="2">The sequence shown here is derived from an EMBL/GenBank/DDBJ whole genome shotgun (WGS) entry which is preliminary data.</text>
</comment>
<dbReference type="InterPro" id="IPR039604">
    <property type="entry name" value="Bfr1"/>
</dbReference>
<evidence type="ECO:0000256" key="1">
    <source>
        <dbReference type="SAM" id="Coils"/>
    </source>
</evidence>
<feature type="coiled-coil region" evidence="1">
    <location>
        <begin position="155"/>
        <end position="201"/>
    </location>
</feature>
<accession>A0A0L0NSZ7</accession>
<dbReference type="VEuPathDB" id="FungiDB:CJJ09_003672"/>
<sequence>MSNVTRGKKFIKRPDDTPMKKEIENLKSDIKNLDSTAAEINALLDRLKLDSATVEKRKALQGEMKEIIAKQSAFKTERSAIQSQIKNVEEQMKRKIAEIQRLTGKTSFRSVAEIDARVKSLEDLIGSGDLKLAEERRYVKEMTSLRKLRKDFAEVDAQQSSIDNDKKKITELKEQVGKIGNREIQSRFETIQKELDEINTSSKSIYDQRSQLMDKRSELRKLKDSKYDQIRKLKSDFDVEFTKFKEQLSEEKKKRDAEWKAKQEEEKQIKRKEEAQKKLEEASVPAFASEINEIHGLLSYFDPSYKKPQKSILANVTNLSFDAKTNIRKVEMPEDVVVLKKEQQSFYEGSATKKSKKKNTRSKNFTVEPDVIVSLSNLAIPLPVKLEDVVKTIETLKSTLRALEEKQDEQTQKNIEKAKEEIAKLNEEANVEGA</sequence>
<evidence type="ECO:0008006" key="4">
    <source>
        <dbReference type="Google" id="ProtNLM"/>
    </source>
</evidence>
<dbReference type="GO" id="GO:0003729">
    <property type="term" value="F:mRNA binding"/>
    <property type="evidence" value="ECO:0007669"/>
    <property type="project" value="TreeGrafter"/>
</dbReference>
<reference evidence="3" key="1">
    <citation type="journal article" date="2015" name="BMC Genomics">
        <title>Draft genome of a commonly misdiagnosed multidrug resistant pathogen Candida auris.</title>
        <authorList>
            <person name="Chatterjee S."/>
            <person name="Alampalli S.V."/>
            <person name="Nageshan R.K."/>
            <person name="Chettiar S.T."/>
            <person name="Joshi S."/>
            <person name="Tatu U.S."/>
        </authorList>
    </citation>
    <scope>NUCLEOTIDE SEQUENCE [LARGE SCALE GENOMIC DNA]</scope>
    <source>
        <strain evidence="3">6684</strain>
    </source>
</reference>
<dbReference type="Proteomes" id="UP000037122">
    <property type="component" value="Unassembled WGS sequence"/>
</dbReference>
<dbReference type="GO" id="GO:0042175">
    <property type="term" value="C:nuclear outer membrane-endoplasmic reticulum membrane network"/>
    <property type="evidence" value="ECO:0007669"/>
    <property type="project" value="TreeGrafter"/>
</dbReference>
<dbReference type="VEuPathDB" id="FungiDB:CJJ07_001755"/>
<proteinExistence type="predicted"/>
<dbReference type="GO" id="GO:0008298">
    <property type="term" value="P:intracellular mRNA localization"/>
    <property type="evidence" value="ECO:0007669"/>
    <property type="project" value="TreeGrafter"/>
</dbReference>
<protein>
    <recommendedName>
        <fullName evidence="4">Nuclear segregation protein BFR1</fullName>
    </recommendedName>
</protein>
<dbReference type="AlphaFoldDB" id="A0A0L0NSZ7"/>
<gene>
    <name evidence="2" type="ORF">QG37_06372</name>
</gene>
<keyword evidence="1" id="KW-0175">Coiled coil</keyword>
<organism evidence="2 3">
    <name type="scientific">Candidozyma auris</name>
    <name type="common">Yeast</name>
    <name type="synonym">Candida auris</name>
    <dbReference type="NCBI Taxonomy" id="498019"/>
    <lineage>
        <taxon>Eukaryota</taxon>
        <taxon>Fungi</taxon>
        <taxon>Dikarya</taxon>
        <taxon>Ascomycota</taxon>
        <taxon>Saccharomycotina</taxon>
        <taxon>Pichiomycetes</taxon>
        <taxon>Metschnikowiaceae</taxon>
        <taxon>Candidozyma</taxon>
    </lineage>
</organism>
<dbReference type="GO" id="GO:0005783">
    <property type="term" value="C:endoplasmic reticulum"/>
    <property type="evidence" value="ECO:0007669"/>
    <property type="project" value="TreeGrafter"/>
</dbReference>
<name>A0A0L0NSZ7_CANAR</name>
<feature type="coiled-coil region" evidence="1">
    <location>
        <begin position="386"/>
        <end position="432"/>
    </location>
</feature>
<dbReference type="VEuPathDB" id="FungiDB:CJI96_0001222"/>
<feature type="coiled-coil region" evidence="1">
    <location>
        <begin position="78"/>
        <end position="105"/>
    </location>
</feature>
<evidence type="ECO:0000313" key="2">
    <source>
        <dbReference type="EMBL" id="KND97163.1"/>
    </source>
</evidence>
<dbReference type="VEuPathDB" id="FungiDB:CJI97_001184"/>
<dbReference type="VEuPathDB" id="FungiDB:B9J08_001420"/>
<dbReference type="VEuPathDB" id="FungiDB:QG37_06372"/>
<feature type="coiled-coil region" evidence="1">
    <location>
        <begin position="23"/>
        <end position="50"/>
    </location>
</feature>
<dbReference type="EMBL" id="LGST01000043">
    <property type="protein sequence ID" value="KND97163.1"/>
    <property type="molecule type" value="Genomic_DNA"/>
</dbReference>
<dbReference type="PANTHER" id="PTHR31027:SF2">
    <property type="entry name" value="LEBERCILIN DOMAIN-CONTAINING PROTEIN"/>
    <property type="match status" value="1"/>
</dbReference>
<dbReference type="GO" id="GO:1990904">
    <property type="term" value="C:ribonucleoprotein complex"/>
    <property type="evidence" value="ECO:0007669"/>
    <property type="project" value="TreeGrafter"/>
</dbReference>
<dbReference type="PANTHER" id="PTHR31027">
    <property type="entry name" value="NUCLEAR SEGREGATION PROTEIN BFR1"/>
    <property type="match status" value="1"/>
</dbReference>